<dbReference type="PANTHER" id="PTHR47966">
    <property type="entry name" value="BETA-SITE APP-CLEAVING ENZYME, ISOFORM A-RELATED"/>
    <property type="match status" value="1"/>
</dbReference>
<dbReference type="GO" id="GO:0006508">
    <property type="term" value="P:proteolysis"/>
    <property type="evidence" value="ECO:0007669"/>
    <property type="project" value="InterPro"/>
</dbReference>
<keyword evidence="3" id="KW-0732">Signal</keyword>
<accession>A0A0C9UVR4</accession>
<dbReference type="OrthoDB" id="3257582at2759"/>
<evidence type="ECO:0000313" key="5">
    <source>
        <dbReference type="EMBL" id="KIJ29295.1"/>
    </source>
</evidence>
<evidence type="ECO:0000313" key="6">
    <source>
        <dbReference type="Proteomes" id="UP000054279"/>
    </source>
</evidence>
<dbReference type="FunFam" id="2.40.70.10:FF:000008">
    <property type="entry name" value="Cathepsin D"/>
    <property type="match status" value="1"/>
</dbReference>
<evidence type="ECO:0000256" key="2">
    <source>
        <dbReference type="PIRSR" id="PIRSR601461-2"/>
    </source>
</evidence>
<dbReference type="Gene3D" id="2.40.70.10">
    <property type="entry name" value="Acid Proteases"/>
    <property type="match status" value="1"/>
</dbReference>
<dbReference type="HOGENOM" id="CLU_1286064_0_0_1"/>
<organism evidence="5 6">
    <name type="scientific">Sphaerobolus stellatus (strain SS14)</name>
    <dbReference type="NCBI Taxonomy" id="990650"/>
    <lineage>
        <taxon>Eukaryota</taxon>
        <taxon>Fungi</taxon>
        <taxon>Dikarya</taxon>
        <taxon>Basidiomycota</taxon>
        <taxon>Agaricomycotina</taxon>
        <taxon>Agaricomycetes</taxon>
        <taxon>Phallomycetidae</taxon>
        <taxon>Geastrales</taxon>
        <taxon>Sphaerobolaceae</taxon>
        <taxon>Sphaerobolus</taxon>
    </lineage>
</organism>
<dbReference type="SUPFAM" id="SSF50630">
    <property type="entry name" value="Acid proteases"/>
    <property type="match status" value="1"/>
</dbReference>
<evidence type="ECO:0000256" key="3">
    <source>
        <dbReference type="SAM" id="SignalP"/>
    </source>
</evidence>
<dbReference type="InterPro" id="IPR001461">
    <property type="entry name" value="Aspartic_peptidase_A1"/>
</dbReference>
<dbReference type="AlphaFoldDB" id="A0A0C9UVR4"/>
<feature type="signal peptide" evidence="3">
    <location>
        <begin position="1"/>
        <end position="18"/>
    </location>
</feature>
<feature type="non-terminal residue" evidence="5">
    <location>
        <position position="1"/>
    </location>
</feature>
<feature type="domain" description="Peptidase A1" evidence="4">
    <location>
        <begin position="99"/>
        <end position="215"/>
    </location>
</feature>
<dbReference type="InterPro" id="IPR034164">
    <property type="entry name" value="Pepsin-like_dom"/>
</dbReference>
<dbReference type="InterPro" id="IPR021109">
    <property type="entry name" value="Peptidase_aspartic_dom_sf"/>
</dbReference>
<dbReference type="InterPro" id="IPR033121">
    <property type="entry name" value="PEPTIDASE_A1"/>
</dbReference>
<keyword evidence="6" id="KW-1185">Reference proteome</keyword>
<dbReference type="Pfam" id="PF00026">
    <property type="entry name" value="Asp"/>
    <property type="match status" value="1"/>
</dbReference>
<evidence type="ECO:0000256" key="1">
    <source>
        <dbReference type="ARBA" id="ARBA00007447"/>
    </source>
</evidence>
<dbReference type="CDD" id="cd05471">
    <property type="entry name" value="pepsin_like"/>
    <property type="match status" value="1"/>
</dbReference>
<feature type="disulfide bond" evidence="2">
    <location>
        <begin position="130"/>
        <end position="134"/>
    </location>
</feature>
<reference evidence="5 6" key="1">
    <citation type="submission" date="2014-06" db="EMBL/GenBank/DDBJ databases">
        <title>Evolutionary Origins and Diversification of the Mycorrhizal Mutualists.</title>
        <authorList>
            <consortium name="DOE Joint Genome Institute"/>
            <consortium name="Mycorrhizal Genomics Consortium"/>
            <person name="Kohler A."/>
            <person name="Kuo A."/>
            <person name="Nagy L.G."/>
            <person name="Floudas D."/>
            <person name="Copeland A."/>
            <person name="Barry K.W."/>
            <person name="Cichocki N."/>
            <person name="Veneault-Fourrey C."/>
            <person name="LaButti K."/>
            <person name="Lindquist E.A."/>
            <person name="Lipzen A."/>
            <person name="Lundell T."/>
            <person name="Morin E."/>
            <person name="Murat C."/>
            <person name="Riley R."/>
            <person name="Ohm R."/>
            <person name="Sun H."/>
            <person name="Tunlid A."/>
            <person name="Henrissat B."/>
            <person name="Grigoriev I.V."/>
            <person name="Hibbett D.S."/>
            <person name="Martin F."/>
        </authorList>
    </citation>
    <scope>NUCLEOTIDE SEQUENCE [LARGE SCALE GENOMIC DNA]</scope>
    <source>
        <strain evidence="5 6">SS14</strain>
    </source>
</reference>
<feature type="chain" id="PRO_5002205003" description="Peptidase A1 domain-containing protein" evidence="3">
    <location>
        <begin position="19"/>
        <end position="215"/>
    </location>
</feature>
<keyword evidence="2" id="KW-1015">Disulfide bond</keyword>
<evidence type="ECO:0000259" key="4">
    <source>
        <dbReference type="PROSITE" id="PS51767"/>
    </source>
</evidence>
<dbReference type="EMBL" id="KN837286">
    <property type="protein sequence ID" value="KIJ29295.1"/>
    <property type="molecule type" value="Genomic_DNA"/>
</dbReference>
<sequence>MRLTLCSLLAVLPLVAYATPSPVTRISLNKRRTLTDENGVVDPSKLQQEVNKAMGKMSRGFQAFEQNTGTAHPNAFAPGTIQRRATAAVPLTDDGGQLWQGSISVGTPAVSFTVDFDTGSSDLFLPGTNCRVNCQGHKAFNTASSSTARDLKKTFSLAFGDGSTVEGEQFSDTVTIGSLKATTQTVGAATQYSTGFAIAEFPPDGLMGMGFPQIS</sequence>
<name>A0A0C9UVR4_SPHS4</name>
<comment type="similarity">
    <text evidence="1">Belongs to the peptidase A1 family.</text>
</comment>
<dbReference type="PROSITE" id="PS51767">
    <property type="entry name" value="PEPTIDASE_A1"/>
    <property type="match status" value="1"/>
</dbReference>
<proteinExistence type="inferred from homology"/>
<protein>
    <recommendedName>
        <fullName evidence="4">Peptidase A1 domain-containing protein</fullName>
    </recommendedName>
</protein>
<gene>
    <name evidence="5" type="ORF">M422DRAFT_269368</name>
</gene>
<dbReference type="Proteomes" id="UP000054279">
    <property type="component" value="Unassembled WGS sequence"/>
</dbReference>
<dbReference type="GO" id="GO:0004190">
    <property type="term" value="F:aspartic-type endopeptidase activity"/>
    <property type="evidence" value="ECO:0007669"/>
    <property type="project" value="InterPro"/>
</dbReference>
<dbReference type="PANTHER" id="PTHR47966:SF57">
    <property type="entry name" value="PEPTIDASE A1 DOMAIN-CONTAINING PROTEIN"/>
    <property type="match status" value="1"/>
</dbReference>